<protein>
    <submittedName>
        <fullName evidence="1">Uncharacterized protein</fullName>
    </submittedName>
</protein>
<dbReference type="EMBL" id="JAKZGP010000044">
    <property type="protein sequence ID" value="MCH7410695.1"/>
    <property type="molecule type" value="Genomic_DNA"/>
</dbReference>
<evidence type="ECO:0000313" key="2">
    <source>
        <dbReference type="Proteomes" id="UP001165489"/>
    </source>
</evidence>
<keyword evidence="2" id="KW-1185">Reference proteome</keyword>
<gene>
    <name evidence="1" type="ORF">MM239_14905</name>
</gene>
<dbReference type="Proteomes" id="UP001165489">
    <property type="component" value="Unassembled WGS sequence"/>
</dbReference>
<accession>A0ABS9V3Y2</accession>
<reference evidence="1" key="1">
    <citation type="submission" date="2022-03" db="EMBL/GenBank/DDBJ databases">
        <title>De novo assembled genomes of Belliella spp. (Cyclobacteriaceae) strains.</title>
        <authorList>
            <person name="Szabo A."/>
            <person name="Korponai K."/>
            <person name="Felfoldi T."/>
        </authorList>
    </citation>
    <scope>NUCLEOTIDE SEQUENCE</scope>
    <source>
        <strain evidence="1">DSM 111904</strain>
    </source>
</reference>
<dbReference type="RefSeq" id="WP_241349056.1">
    <property type="nucleotide sequence ID" value="NZ_JAKZGP010000044.1"/>
</dbReference>
<proteinExistence type="predicted"/>
<name>A0ABS9V3Y2_9BACT</name>
<comment type="caution">
    <text evidence="1">The sequence shown here is derived from an EMBL/GenBank/DDBJ whole genome shotgun (WGS) entry which is preliminary data.</text>
</comment>
<organism evidence="1 2">
    <name type="scientific">Belliella filtrata</name>
    <dbReference type="NCBI Taxonomy" id="2923435"/>
    <lineage>
        <taxon>Bacteria</taxon>
        <taxon>Pseudomonadati</taxon>
        <taxon>Bacteroidota</taxon>
        <taxon>Cytophagia</taxon>
        <taxon>Cytophagales</taxon>
        <taxon>Cyclobacteriaceae</taxon>
        <taxon>Belliella</taxon>
    </lineage>
</organism>
<evidence type="ECO:0000313" key="1">
    <source>
        <dbReference type="EMBL" id="MCH7410695.1"/>
    </source>
</evidence>
<sequence length="102" mass="11173">MEPLRDQVENSTGIRFESYANNDVGYSLNSSYPTNVTIENVLAISFFDDYSFLENTGGLNFGSNMEFQSITGFTPVTYETGVKGLSTGTKKILVIIVIGNIV</sequence>